<evidence type="ECO:0000256" key="2">
    <source>
        <dbReference type="ARBA" id="ARBA00022692"/>
    </source>
</evidence>
<dbReference type="Proteomes" id="UP000594364">
    <property type="component" value="Chromosome 1"/>
</dbReference>
<keyword evidence="3 6" id="KW-1133">Transmembrane helix</keyword>
<feature type="compositionally biased region" description="Polar residues" evidence="5">
    <location>
        <begin position="15"/>
        <end position="27"/>
    </location>
</feature>
<feature type="region of interest" description="Disordered" evidence="5">
    <location>
        <begin position="259"/>
        <end position="288"/>
    </location>
</feature>
<evidence type="ECO:0000313" key="7">
    <source>
        <dbReference type="EMBL" id="QPG94274.1"/>
    </source>
</evidence>
<dbReference type="AlphaFoldDB" id="A0A7S9KL50"/>
<keyword evidence="2 6" id="KW-0812">Transmembrane</keyword>
<keyword evidence="8" id="KW-1185">Reference proteome</keyword>
<feature type="compositionally biased region" description="Basic and acidic residues" evidence="5">
    <location>
        <begin position="279"/>
        <end position="288"/>
    </location>
</feature>
<evidence type="ECO:0008006" key="9">
    <source>
        <dbReference type="Google" id="ProtNLM"/>
    </source>
</evidence>
<dbReference type="EMBL" id="CP031385">
    <property type="protein sequence ID" value="QPG94274.1"/>
    <property type="molecule type" value="Genomic_DNA"/>
</dbReference>
<evidence type="ECO:0000256" key="3">
    <source>
        <dbReference type="ARBA" id="ARBA00022989"/>
    </source>
</evidence>
<protein>
    <recommendedName>
        <fullName evidence="9">Cytochrome oxidase c assembly domain-containing protein</fullName>
    </recommendedName>
</protein>
<evidence type="ECO:0000256" key="1">
    <source>
        <dbReference type="ARBA" id="ARBA00004167"/>
    </source>
</evidence>
<sequence>MSSRIGPRSVKDATRFTSTIPHATSKTAGAAPAGRASASAAPNPSPRIPGETPEQRVQRLRRAHIAAQKAQISRTDRVVDVSRRFLDVAHRWTVGGIVIFTAVAGVVSVYSVWDMLQYNRARRAEWLEAQKKIEADSLAAARIAYLKGDATEEQILLVEEANREAQEKGVKLPPLLSPPAHRTHFEEHVKPAFSNAGEEEKMKSQQQEGRGVMGVVSGLLGGSKAAESSSTTAEQAAESGVVRSIEAKARDVWEAEKQAQIKGGSLDQLGLETGSSASKLEKRGWWPW</sequence>
<dbReference type="OrthoDB" id="4205486at2759"/>
<dbReference type="Pfam" id="PF14880">
    <property type="entry name" value="COX14"/>
    <property type="match status" value="1"/>
</dbReference>
<feature type="region of interest" description="Disordered" evidence="5">
    <location>
        <begin position="1"/>
        <end position="54"/>
    </location>
</feature>
<accession>A0A7S9KL50</accession>
<dbReference type="GO" id="GO:0016020">
    <property type="term" value="C:membrane"/>
    <property type="evidence" value="ECO:0007669"/>
    <property type="project" value="UniProtKB-SubCell"/>
</dbReference>
<keyword evidence="4 6" id="KW-0472">Membrane</keyword>
<proteinExistence type="predicted"/>
<evidence type="ECO:0000256" key="4">
    <source>
        <dbReference type="ARBA" id="ARBA00023136"/>
    </source>
</evidence>
<dbReference type="InterPro" id="IPR029208">
    <property type="entry name" value="COX14"/>
</dbReference>
<comment type="subcellular location">
    <subcellularLocation>
        <location evidence="1">Membrane</location>
        <topology evidence="1">Single-pass membrane protein</topology>
    </subcellularLocation>
</comment>
<gene>
    <name evidence="7" type="ORF">C2857_005575</name>
</gene>
<organism evidence="7 8">
    <name type="scientific">Epichloe festucae (strain Fl1)</name>
    <dbReference type="NCBI Taxonomy" id="877507"/>
    <lineage>
        <taxon>Eukaryota</taxon>
        <taxon>Fungi</taxon>
        <taxon>Dikarya</taxon>
        <taxon>Ascomycota</taxon>
        <taxon>Pezizomycotina</taxon>
        <taxon>Sordariomycetes</taxon>
        <taxon>Hypocreomycetidae</taxon>
        <taxon>Hypocreales</taxon>
        <taxon>Clavicipitaceae</taxon>
        <taxon>Epichloe</taxon>
    </lineage>
</organism>
<reference evidence="7 8" key="1">
    <citation type="journal article" date="2018" name="PLoS Genet.">
        <title>Repeat elements organise 3D genome structure and mediate transcription in the filamentous fungus Epichloe festucae.</title>
        <authorList>
            <person name="Winter D.J."/>
            <person name="Ganley A.R.D."/>
            <person name="Young C.A."/>
            <person name="Liachko I."/>
            <person name="Schardl C.L."/>
            <person name="Dupont P.Y."/>
            <person name="Berry D."/>
            <person name="Ram A."/>
            <person name="Scott B."/>
            <person name="Cox M.P."/>
        </authorList>
    </citation>
    <scope>NUCLEOTIDE SEQUENCE [LARGE SCALE GENOMIC DNA]</scope>
    <source>
        <strain evidence="7 8">Fl1</strain>
    </source>
</reference>
<name>A0A7S9KL50_EPIFF</name>
<evidence type="ECO:0000256" key="6">
    <source>
        <dbReference type="SAM" id="Phobius"/>
    </source>
</evidence>
<feature type="transmembrane region" description="Helical" evidence="6">
    <location>
        <begin position="92"/>
        <end position="113"/>
    </location>
</feature>
<evidence type="ECO:0000313" key="8">
    <source>
        <dbReference type="Proteomes" id="UP000594364"/>
    </source>
</evidence>
<evidence type="ECO:0000256" key="5">
    <source>
        <dbReference type="SAM" id="MobiDB-lite"/>
    </source>
</evidence>
<feature type="compositionally biased region" description="Low complexity" evidence="5">
    <location>
        <begin position="28"/>
        <end position="42"/>
    </location>
</feature>